<organism evidence="3 4">
    <name type="scientific">Sphingopyxis bauzanensis</name>
    <dbReference type="NCBI Taxonomy" id="651663"/>
    <lineage>
        <taxon>Bacteria</taxon>
        <taxon>Pseudomonadati</taxon>
        <taxon>Pseudomonadota</taxon>
        <taxon>Alphaproteobacteria</taxon>
        <taxon>Sphingomonadales</taxon>
        <taxon>Sphingomonadaceae</taxon>
        <taxon>Sphingopyxis</taxon>
    </lineage>
</organism>
<dbReference type="Pfam" id="PF00326">
    <property type="entry name" value="Peptidase_S9"/>
    <property type="match status" value="1"/>
</dbReference>
<keyword evidence="4" id="KW-1185">Reference proteome</keyword>
<dbReference type="EMBL" id="NISK01000002">
    <property type="protein sequence ID" value="OWQ97566.1"/>
    <property type="molecule type" value="Genomic_DNA"/>
</dbReference>
<keyword evidence="1" id="KW-0732">Signal</keyword>
<evidence type="ECO:0000259" key="2">
    <source>
        <dbReference type="Pfam" id="PF00326"/>
    </source>
</evidence>
<dbReference type="Gene3D" id="2.120.10.30">
    <property type="entry name" value="TolB, C-terminal domain"/>
    <property type="match status" value="1"/>
</dbReference>
<dbReference type="Proteomes" id="UP000197361">
    <property type="component" value="Unassembled WGS sequence"/>
</dbReference>
<dbReference type="InterPro" id="IPR029058">
    <property type="entry name" value="AB_hydrolase_fold"/>
</dbReference>
<dbReference type="NCBIfam" id="NF033523">
    <property type="entry name" value="lasso_peptidase"/>
    <property type="match status" value="1"/>
</dbReference>
<dbReference type="RefSeq" id="WP_088441415.1">
    <property type="nucleotide sequence ID" value="NZ_BMMC01000029.1"/>
</dbReference>
<comment type="caution">
    <text evidence="3">The sequence shown here is derived from an EMBL/GenBank/DDBJ whole genome shotgun (WGS) entry which is preliminary data.</text>
</comment>
<protein>
    <submittedName>
        <fullName evidence="3">Peptidase</fullName>
    </submittedName>
</protein>
<dbReference type="PANTHER" id="PTHR36842">
    <property type="entry name" value="PROTEIN TOLB HOMOLOG"/>
    <property type="match status" value="1"/>
</dbReference>
<name>A0A246JXB5_9SPHN</name>
<accession>A0A246JXB5</accession>
<dbReference type="Gene3D" id="3.40.50.1820">
    <property type="entry name" value="alpha/beta hydrolase"/>
    <property type="match status" value="1"/>
</dbReference>
<dbReference type="PANTHER" id="PTHR36842:SF1">
    <property type="entry name" value="PROTEIN TOLB"/>
    <property type="match status" value="1"/>
</dbReference>
<evidence type="ECO:0000313" key="4">
    <source>
        <dbReference type="Proteomes" id="UP000197361"/>
    </source>
</evidence>
<evidence type="ECO:0000256" key="1">
    <source>
        <dbReference type="SAM" id="SignalP"/>
    </source>
</evidence>
<dbReference type="AlphaFoldDB" id="A0A246JXB5"/>
<gene>
    <name evidence="3" type="ORF">CDQ92_11215</name>
</gene>
<evidence type="ECO:0000313" key="3">
    <source>
        <dbReference type="EMBL" id="OWQ97566.1"/>
    </source>
</evidence>
<reference evidence="3 4" key="1">
    <citation type="journal article" date="2010" name="Int. J. Syst. Evol. Microbiol.">
        <title>Sphingopyxis bauzanensis sp. nov., a psychrophilic bacterium isolated from soil.</title>
        <authorList>
            <person name="Zhang D.C."/>
            <person name="Liu H.C."/>
            <person name="Xin Y.H."/>
            <person name="Zhou Y.G."/>
            <person name="Schinner F."/>
            <person name="Margesin R."/>
        </authorList>
    </citation>
    <scope>NUCLEOTIDE SEQUENCE [LARGE SCALE GENOMIC DNA]</scope>
    <source>
        <strain evidence="3 4">DSM 22271</strain>
    </source>
</reference>
<dbReference type="SUPFAM" id="SSF53474">
    <property type="entry name" value="alpha/beta-Hydrolases"/>
    <property type="match status" value="1"/>
</dbReference>
<dbReference type="SUPFAM" id="SSF82171">
    <property type="entry name" value="DPP6 N-terminal domain-like"/>
    <property type="match status" value="1"/>
</dbReference>
<feature type="chain" id="PRO_5012376928" evidence="1">
    <location>
        <begin position="27"/>
        <end position="714"/>
    </location>
</feature>
<sequence>MMRRARNSFAAVWLCALVIFASPASADDRCEGLLPTEAAKLPRSSVTADHLVELRDIGQPYAADPSRPLFTLSPDKQSIAFQLHRADPETNSYCAGLVVLPLRPGAKRQLIDISHELIMDRPAWYGWSAFQIGTPAPITPRWLPNGKLIAYLKRDNGSNQVWLASLDGANARQITKSPTDVDDFRLSDDDQSIIYSTRPGIPEQERGIDLEGLSGWRYDERAFPVRGGRPQVPATSSRYIVVDIETGAERAATEAESRVFGVGEEQPRRASGPGQREAWIETEETQSYPPDYRLIATIGTDRFDCPPNVCKLDRSSMIGWTSDGAELIFTRREGWANSLTGIYLWRPEAPSASRAIVTSDALIECQPSGNGLLCLRERSSAPRHFVKFDLRKKEAEKLFDPNPEFDHLLLGRVERLNWRNGFGVPWYGDLVYPVGYRAGQRYPIVIVQYRTKGFLRGSTGDEIPIQTFANEGYFILSVDNLTYEDIIGRQKDAGELAAAFNQNFVGRKQILSAIETAISSLEKRGLIATDKVGISGLSDGCTTAKFAAINSVKFAAGSVSGCALEPDQDAILGPMIAQAYHESGWPRLADNDVGFWSKIAFMSQPERVRFPMLFQAADNEFLAMVGSHTALQQIGTPSDLYIFPDEDHIKSQPAHRLAIYLRNLAWFNFWLKDELPQNPARREEAERWKIMRDEWKLRGPGANTQARSLDVEDQ</sequence>
<proteinExistence type="predicted"/>
<feature type="signal peptide" evidence="1">
    <location>
        <begin position="1"/>
        <end position="26"/>
    </location>
</feature>
<dbReference type="InterPro" id="IPR011042">
    <property type="entry name" value="6-blade_b-propeller_TolB-like"/>
</dbReference>
<feature type="domain" description="Peptidase S9 prolyl oligopeptidase catalytic" evidence="2">
    <location>
        <begin position="516"/>
        <end position="673"/>
    </location>
</feature>
<dbReference type="InterPro" id="IPR053536">
    <property type="entry name" value="Lasso_peptide_isopeptidase"/>
</dbReference>
<dbReference type="GO" id="GO:0006508">
    <property type="term" value="P:proteolysis"/>
    <property type="evidence" value="ECO:0007669"/>
    <property type="project" value="InterPro"/>
</dbReference>
<dbReference type="OrthoDB" id="100212at2"/>
<dbReference type="GO" id="GO:0008236">
    <property type="term" value="F:serine-type peptidase activity"/>
    <property type="evidence" value="ECO:0007669"/>
    <property type="project" value="InterPro"/>
</dbReference>
<dbReference type="InterPro" id="IPR001375">
    <property type="entry name" value="Peptidase_S9_cat"/>
</dbReference>